<dbReference type="STRING" id="42251.A0A2T6ZM85"/>
<accession>A0A2T6ZM85</accession>
<keyword evidence="3" id="KW-1185">Reference proteome</keyword>
<evidence type="ECO:0000313" key="3">
    <source>
        <dbReference type="Proteomes" id="UP000244722"/>
    </source>
</evidence>
<dbReference type="EMBL" id="NESQ01000182">
    <property type="protein sequence ID" value="PUU76601.1"/>
    <property type="molecule type" value="Genomic_DNA"/>
</dbReference>
<dbReference type="OrthoDB" id="5054768at2759"/>
<proteinExistence type="predicted"/>
<reference evidence="2 3" key="1">
    <citation type="submission" date="2017-04" db="EMBL/GenBank/DDBJ databases">
        <title>Draft genome sequence of Tuber borchii Vittad., a whitish edible truffle.</title>
        <authorList>
            <consortium name="DOE Joint Genome Institute"/>
            <person name="Murat C."/>
            <person name="Kuo A."/>
            <person name="Barry K.W."/>
            <person name="Clum A."/>
            <person name="Dockter R.B."/>
            <person name="Fauchery L."/>
            <person name="Iotti M."/>
            <person name="Kohler A."/>
            <person name="Labutti K."/>
            <person name="Lindquist E.A."/>
            <person name="Lipzen A."/>
            <person name="Ohm R.A."/>
            <person name="Wang M."/>
            <person name="Grigoriev I.V."/>
            <person name="Zambonelli A."/>
            <person name="Martin F.M."/>
        </authorList>
    </citation>
    <scope>NUCLEOTIDE SEQUENCE [LARGE SCALE GENOMIC DNA]</scope>
    <source>
        <strain evidence="2 3">Tbo3840</strain>
    </source>
</reference>
<gene>
    <name evidence="2" type="ORF">B9Z19DRAFT_1087977</name>
</gene>
<feature type="signal peptide" evidence="1">
    <location>
        <begin position="1"/>
        <end position="25"/>
    </location>
</feature>
<dbReference type="AlphaFoldDB" id="A0A2T6ZM85"/>
<sequence>MMLFPRSVFMWLLLLLGLLVGFVCAGPFPFPIPTDSIEEDIQYSSSPEAKFLKEQYSLCPGPDHGLLRVKNPFLYKWVGSYYNGFVETTVTLSNSTLTCSEQSGTFNRTLAAIFSILDNDYQTVSSNIDKNPFIFLLNAWIPDVPFSGENLVPTQMPAAVLMDFESILGFRRESNGGKYGDASAPSVVDLSVGRSGDGWEFQGSYENSTGKPLGVDTSTFVYEFPTCNATQYANFLMQNYPATANSSSSSSSTTVNSTTLTGAFSPKSAEIVISGQFAGYFDSWRLGDHKVDIERDRVQYGTYKIVFKGVLDAKHSHNLTVGDLPSWVPDVNKTRDYACAQKSAGVKGREAVWWVWVALDVLLLTLWLEM</sequence>
<name>A0A2T6ZM85_TUBBO</name>
<comment type="caution">
    <text evidence="2">The sequence shown here is derived from an EMBL/GenBank/DDBJ whole genome shotgun (WGS) entry which is preliminary data.</text>
</comment>
<protein>
    <submittedName>
        <fullName evidence="2">Uncharacterized protein</fullName>
    </submittedName>
</protein>
<feature type="chain" id="PRO_5015407930" evidence="1">
    <location>
        <begin position="26"/>
        <end position="370"/>
    </location>
</feature>
<organism evidence="2 3">
    <name type="scientific">Tuber borchii</name>
    <name type="common">White truffle</name>
    <dbReference type="NCBI Taxonomy" id="42251"/>
    <lineage>
        <taxon>Eukaryota</taxon>
        <taxon>Fungi</taxon>
        <taxon>Dikarya</taxon>
        <taxon>Ascomycota</taxon>
        <taxon>Pezizomycotina</taxon>
        <taxon>Pezizomycetes</taxon>
        <taxon>Pezizales</taxon>
        <taxon>Tuberaceae</taxon>
        <taxon>Tuber</taxon>
    </lineage>
</organism>
<keyword evidence="1" id="KW-0732">Signal</keyword>
<dbReference type="Proteomes" id="UP000244722">
    <property type="component" value="Unassembled WGS sequence"/>
</dbReference>
<evidence type="ECO:0000256" key="1">
    <source>
        <dbReference type="SAM" id="SignalP"/>
    </source>
</evidence>
<evidence type="ECO:0000313" key="2">
    <source>
        <dbReference type="EMBL" id="PUU76601.1"/>
    </source>
</evidence>